<reference evidence="4 5" key="1">
    <citation type="journal article" date="2017" name="BMC Genomics">
        <title>Comparative genomic and phylogenomic analyses of the Bifidobacteriaceae family.</title>
        <authorList>
            <person name="Lugli G.A."/>
            <person name="Milani C."/>
            <person name="Turroni F."/>
            <person name="Duranti S."/>
            <person name="Mancabelli L."/>
            <person name="Mangifesta M."/>
            <person name="Ferrario C."/>
            <person name="Modesto M."/>
            <person name="Mattarelli P."/>
            <person name="Jiri K."/>
            <person name="van Sinderen D."/>
            <person name="Ventura M."/>
        </authorList>
    </citation>
    <scope>NUCLEOTIDE SEQUENCE [LARGE SCALE GENOMIC DNA]</scope>
    <source>
        <strain evidence="4 5">DSM 22924</strain>
    </source>
</reference>
<dbReference type="Pfam" id="PF00535">
    <property type="entry name" value="Glycos_transf_2"/>
    <property type="match status" value="1"/>
</dbReference>
<dbReference type="GO" id="GO:0016757">
    <property type="term" value="F:glycosyltransferase activity"/>
    <property type="evidence" value="ECO:0007669"/>
    <property type="project" value="UniProtKB-KW"/>
</dbReference>
<evidence type="ECO:0000256" key="2">
    <source>
        <dbReference type="ARBA" id="ARBA00022679"/>
    </source>
</evidence>
<organism evidence="4 5">
    <name type="scientific">Bombiscardovia coagulans</name>
    <dbReference type="NCBI Taxonomy" id="686666"/>
    <lineage>
        <taxon>Bacteria</taxon>
        <taxon>Bacillati</taxon>
        <taxon>Actinomycetota</taxon>
        <taxon>Actinomycetes</taxon>
        <taxon>Bifidobacteriales</taxon>
        <taxon>Bifidobacteriaceae</taxon>
        <taxon>Bombiscardovia</taxon>
    </lineage>
</organism>
<dbReference type="Proteomes" id="UP000216004">
    <property type="component" value="Unassembled WGS sequence"/>
</dbReference>
<evidence type="ECO:0000256" key="1">
    <source>
        <dbReference type="ARBA" id="ARBA00022676"/>
    </source>
</evidence>
<protein>
    <submittedName>
        <fullName evidence="4">Glycosyl transferase</fullName>
    </submittedName>
</protein>
<sequence length="343" mass="38813">MSTTSDPLVSIIVPVYNAERYLDHCLHSIQEQTYRQLQVILIDDGSTDKSADICRGYVRADSRFTLIQQDNGGIGKAQNRGLDAARGAYIAFVDNDDILDIRNIELLLEAILKTDADMSKARWQQFGPSQLHDIVRLSSTGTHNPQTVTVFQNPLQAYQNIFCKSLRLLGSHLGRQTEAQYFNEANWCRLYRAQLWEGVRFPEGAYAQDVMVAGQLYQRMTRVADIDLPLYFWLQTPSSVTHTKRDPSFFHDNIAAGMLNFQLALDAGVRPARSCYTMLEGLHSMKAAVQESSNEIDLYQQDKAGVQRLLRKLPAHQLVACLCLSGLRYGEKLVYDARIKNMT</sequence>
<feature type="domain" description="Glycosyltransferase 2-like" evidence="3">
    <location>
        <begin position="10"/>
        <end position="133"/>
    </location>
</feature>
<dbReference type="CDD" id="cd00761">
    <property type="entry name" value="Glyco_tranf_GTA_type"/>
    <property type="match status" value="1"/>
</dbReference>
<dbReference type="Gene3D" id="3.90.550.10">
    <property type="entry name" value="Spore Coat Polysaccharide Biosynthesis Protein SpsA, Chain A"/>
    <property type="match status" value="1"/>
</dbReference>
<keyword evidence="1" id="KW-0328">Glycosyltransferase</keyword>
<dbReference type="PANTHER" id="PTHR22916:SF51">
    <property type="entry name" value="GLYCOSYLTRANSFERASE EPSH-RELATED"/>
    <property type="match status" value="1"/>
</dbReference>
<keyword evidence="2 4" id="KW-0808">Transferase</keyword>
<dbReference type="InterPro" id="IPR029044">
    <property type="entry name" value="Nucleotide-diphossugar_trans"/>
</dbReference>
<dbReference type="RefSeq" id="WP_094723181.1">
    <property type="nucleotide sequence ID" value="NZ_MWWS01000007.1"/>
</dbReference>
<keyword evidence="5" id="KW-1185">Reference proteome</keyword>
<name>A0A261EPY7_9BIFI</name>
<proteinExistence type="predicted"/>
<accession>A0A261EPY7</accession>
<evidence type="ECO:0000313" key="4">
    <source>
        <dbReference type="EMBL" id="OZG48918.1"/>
    </source>
</evidence>
<evidence type="ECO:0000259" key="3">
    <source>
        <dbReference type="Pfam" id="PF00535"/>
    </source>
</evidence>
<dbReference type="OrthoDB" id="3171021at2"/>
<comment type="caution">
    <text evidence="4">The sequence shown here is derived from an EMBL/GenBank/DDBJ whole genome shotgun (WGS) entry which is preliminary data.</text>
</comment>
<dbReference type="InterPro" id="IPR001173">
    <property type="entry name" value="Glyco_trans_2-like"/>
</dbReference>
<gene>
    <name evidence="4" type="ORF">BOCO_1154</name>
</gene>
<dbReference type="AlphaFoldDB" id="A0A261EPY7"/>
<dbReference type="SUPFAM" id="SSF53448">
    <property type="entry name" value="Nucleotide-diphospho-sugar transferases"/>
    <property type="match status" value="1"/>
</dbReference>
<evidence type="ECO:0000313" key="5">
    <source>
        <dbReference type="Proteomes" id="UP000216004"/>
    </source>
</evidence>
<dbReference type="EMBL" id="MWWS01000007">
    <property type="protein sequence ID" value="OZG48918.1"/>
    <property type="molecule type" value="Genomic_DNA"/>
</dbReference>
<dbReference type="PANTHER" id="PTHR22916">
    <property type="entry name" value="GLYCOSYLTRANSFERASE"/>
    <property type="match status" value="1"/>
</dbReference>